<keyword evidence="2" id="KW-1133">Transmembrane helix</keyword>
<gene>
    <name evidence="3" type="ORF">GPECTOR_21g664</name>
</gene>
<evidence type="ECO:0000313" key="3">
    <source>
        <dbReference type="EMBL" id="KXZ49438.1"/>
    </source>
</evidence>
<dbReference type="OrthoDB" id="10528085at2759"/>
<evidence type="ECO:0000256" key="1">
    <source>
        <dbReference type="SAM" id="MobiDB-lite"/>
    </source>
</evidence>
<dbReference type="AlphaFoldDB" id="A0A150GHX8"/>
<name>A0A150GHX8_GONPE</name>
<accession>A0A150GHX8</accession>
<keyword evidence="2" id="KW-0472">Membrane</keyword>
<keyword evidence="2" id="KW-0812">Transmembrane</keyword>
<reference evidence="4" key="1">
    <citation type="journal article" date="2016" name="Nat. Commun.">
        <title>The Gonium pectorale genome demonstrates co-option of cell cycle regulation during the evolution of multicellularity.</title>
        <authorList>
            <person name="Hanschen E.R."/>
            <person name="Marriage T.N."/>
            <person name="Ferris P.J."/>
            <person name="Hamaji T."/>
            <person name="Toyoda A."/>
            <person name="Fujiyama A."/>
            <person name="Neme R."/>
            <person name="Noguchi H."/>
            <person name="Minakuchi Y."/>
            <person name="Suzuki M."/>
            <person name="Kawai-Toyooka H."/>
            <person name="Smith D.R."/>
            <person name="Sparks H."/>
            <person name="Anderson J."/>
            <person name="Bakaric R."/>
            <person name="Luria V."/>
            <person name="Karger A."/>
            <person name="Kirschner M.W."/>
            <person name="Durand P.M."/>
            <person name="Michod R.E."/>
            <person name="Nozaki H."/>
            <person name="Olson B.J."/>
        </authorList>
    </citation>
    <scope>NUCLEOTIDE SEQUENCE [LARGE SCALE GENOMIC DNA]</scope>
    <source>
        <strain evidence="4">NIES-2863</strain>
    </source>
</reference>
<feature type="region of interest" description="Disordered" evidence="1">
    <location>
        <begin position="138"/>
        <end position="176"/>
    </location>
</feature>
<comment type="caution">
    <text evidence="3">The sequence shown here is derived from an EMBL/GenBank/DDBJ whole genome shotgun (WGS) entry which is preliminary data.</text>
</comment>
<sequence>MLLLTPTDYDPDINYPQVAQYLVVVSEVLALGCGLACVNLCGQQYSALNYCPSAAIIDYLTTFKGRFYCEGIAMVNACVILLIAGVVPMMYLLHGGRLMWIALGVTFVFVAHAVFTFNFFYARLSDVYESQAGVDDTNAGGTGGGQAQGGQATGTQPHSAAVVASGAGPTDGVSPVSVREHAWHEGDGDGDLRAVTP</sequence>
<evidence type="ECO:0000256" key="2">
    <source>
        <dbReference type="SAM" id="Phobius"/>
    </source>
</evidence>
<feature type="transmembrane region" description="Helical" evidence="2">
    <location>
        <begin position="72"/>
        <end position="93"/>
    </location>
</feature>
<keyword evidence="4" id="KW-1185">Reference proteome</keyword>
<dbReference type="Proteomes" id="UP000075714">
    <property type="component" value="Unassembled WGS sequence"/>
</dbReference>
<protein>
    <submittedName>
        <fullName evidence="3">Uncharacterized protein</fullName>
    </submittedName>
</protein>
<proteinExistence type="predicted"/>
<feature type="transmembrane region" description="Helical" evidence="2">
    <location>
        <begin position="20"/>
        <end position="41"/>
    </location>
</feature>
<organism evidence="3 4">
    <name type="scientific">Gonium pectorale</name>
    <name type="common">Green alga</name>
    <dbReference type="NCBI Taxonomy" id="33097"/>
    <lineage>
        <taxon>Eukaryota</taxon>
        <taxon>Viridiplantae</taxon>
        <taxon>Chlorophyta</taxon>
        <taxon>core chlorophytes</taxon>
        <taxon>Chlorophyceae</taxon>
        <taxon>CS clade</taxon>
        <taxon>Chlamydomonadales</taxon>
        <taxon>Volvocaceae</taxon>
        <taxon>Gonium</taxon>
    </lineage>
</organism>
<evidence type="ECO:0000313" key="4">
    <source>
        <dbReference type="Proteomes" id="UP000075714"/>
    </source>
</evidence>
<dbReference type="EMBL" id="LSYV01000022">
    <property type="protein sequence ID" value="KXZ49438.1"/>
    <property type="molecule type" value="Genomic_DNA"/>
</dbReference>
<feature type="transmembrane region" description="Helical" evidence="2">
    <location>
        <begin position="99"/>
        <end position="121"/>
    </location>
</feature>
<feature type="compositionally biased region" description="Gly residues" evidence="1">
    <location>
        <begin position="140"/>
        <end position="152"/>
    </location>
</feature>